<keyword evidence="9 17" id="KW-0418">Kinase</keyword>
<keyword evidence="11 14" id="KW-1133">Transmembrane helix</keyword>
<feature type="domain" description="HAMP" evidence="16">
    <location>
        <begin position="189"/>
        <end position="241"/>
    </location>
</feature>
<accession>A0A1Q8QHP9</accession>
<dbReference type="InterPro" id="IPR050398">
    <property type="entry name" value="HssS/ArlS-like"/>
</dbReference>
<evidence type="ECO:0000256" key="2">
    <source>
        <dbReference type="ARBA" id="ARBA00004651"/>
    </source>
</evidence>
<keyword evidence="10" id="KW-0067">ATP-binding</keyword>
<dbReference type="PANTHER" id="PTHR45528">
    <property type="entry name" value="SENSOR HISTIDINE KINASE CPXA"/>
    <property type="match status" value="1"/>
</dbReference>
<dbReference type="OrthoDB" id="9813151at2"/>
<dbReference type="SMART" id="SM00388">
    <property type="entry name" value="HisKA"/>
    <property type="match status" value="1"/>
</dbReference>
<dbReference type="AlphaFoldDB" id="A0A1Q8QHP9"/>
<keyword evidence="8" id="KW-0547">Nucleotide-binding</keyword>
<dbReference type="Pfam" id="PF00672">
    <property type="entry name" value="HAMP"/>
    <property type="match status" value="1"/>
</dbReference>
<evidence type="ECO:0000259" key="15">
    <source>
        <dbReference type="PROSITE" id="PS50109"/>
    </source>
</evidence>
<dbReference type="PRINTS" id="PR00344">
    <property type="entry name" value="BCTRLSENSOR"/>
</dbReference>
<evidence type="ECO:0000256" key="3">
    <source>
        <dbReference type="ARBA" id="ARBA00012438"/>
    </source>
</evidence>
<dbReference type="SUPFAM" id="SSF55874">
    <property type="entry name" value="ATPase domain of HSP90 chaperone/DNA topoisomerase II/histidine kinase"/>
    <property type="match status" value="1"/>
</dbReference>
<proteinExistence type="predicted"/>
<dbReference type="CDD" id="cd00075">
    <property type="entry name" value="HATPase"/>
    <property type="match status" value="1"/>
</dbReference>
<dbReference type="InterPro" id="IPR036890">
    <property type="entry name" value="HATPase_C_sf"/>
</dbReference>
<reference evidence="17 18" key="1">
    <citation type="submission" date="2016-09" db="EMBL/GenBank/DDBJ databases">
        <title>Complete genome of Desulfosporosinus sp. OL.</title>
        <authorList>
            <person name="Mardanov A."/>
            <person name="Beletsky A."/>
            <person name="Panova A."/>
            <person name="Karnachuk O."/>
            <person name="Ravin N."/>
        </authorList>
    </citation>
    <scope>NUCLEOTIDE SEQUENCE [LARGE SCALE GENOMIC DNA]</scope>
    <source>
        <strain evidence="17 18">OL</strain>
    </source>
</reference>
<evidence type="ECO:0000259" key="16">
    <source>
        <dbReference type="PROSITE" id="PS50885"/>
    </source>
</evidence>
<name>A0A1Q8QHP9_9FIRM</name>
<dbReference type="PROSITE" id="PS50109">
    <property type="entry name" value="HIS_KIN"/>
    <property type="match status" value="1"/>
</dbReference>
<evidence type="ECO:0000256" key="5">
    <source>
        <dbReference type="ARBA" id="ARBA00022553"/>
    </source>
</evidence>
<dbReference type="Gene3D" id="6.10.340.10">
    <property type="match status" value="1"/>
</dbReference>
<dbReference type="PROSITE" id="PS50885">
    <property type="entry name" value="HAMP"/>
    <property type="match status" value="1"/>
</dbReference>
<dbReference type="CDD" id="cd06225">
    <property type="entry name" value="HAMP"/>
    <property type="match status" value="1"/>
</dbReference>
<evidence type="ECO:0000256" key="7">
    <source>
        <dbReference type="ARBA" id="ARBA00022692"/>
    </source>
</evidence>
<evidence type="ECO:0000313" key="18">
    <source>
        <dbReference type="Proteomes" id="UP000186102"/>
    </source>
</evidence>
<keyword evidence="7 14" id="KW-0812">Transmembrane</keyword>
<dbReference type="InterPro" id="IPR036097">
    <property type="entry name" value="HisK_dim/P_sf"/>
</dbReference>
<evidence type="ECO:0000256" key="9">
    <source>
        <dbReference type="ARBA" id="ARBA00022777"/>
    </source>
</evidence>
<dbReference type="Gene3D" id="1.10.287.130">
    <property type="match status" value="1"/>
</dbReference>
<dbReference type="RefSeq" id="WP_075367111.1">
    <property type="nucleotide sequence ID" value="NZ_MLBF01000069.1"/>
</dbReference>
<keyword evidence="13 14" id="KW-0472">Membrane</keyword>
<dbReference type="FunFam" id="3.30.565.10:FF:000006">
    <property type="entry name" value="Sensor histidine kinase WalK"/>
    <property type="match status" value="1"/>
</dbReference>
<dbReference type="InterPro" id="IPR003661">
    <property type="entry name" value="HisK_dim/P_dom"/>
</dbReference>
<dbReference type="Gene3D" id="3.30.565.10">
    <property type="entry name" value="Histidine kinase-like ATPase, C-terminal domain"/>
    <property type="match status" value="1"/>
</dbReference>
<dbReference type="Pfam" id="PF00512">
    <property type="entry name" value="HisKA"/>
    <property type="match status" value="1"/>
</dbReference>
<feature type="transmembrane region" description="Helical" evidence="14">
    <location>
        <begin position="165"/>
        <end position="186"/>
    </location>
</feature>
<sequence>MRKKLFLSTLIISLITLTLSMLAVNLVFHQQFSDYLTKTNEATLEQLPSRLSAIYQSKGTWDSTSLDDISHSLPIGTVVTLTDPSGKFIATLNNSMDAMMHGQGSMGMGMGMGMSMGMSSSSITSWKTKTFTVSGPLGTLATAQVRYPATAQILNPQDILFQASVFRSLLFAGGLALLFGIILSYFTSRRLVAPLKQLKQATDRIGQGHLDERVAIQAKDEVGQLATAFNAMVDNLNRQETLRKQFTADIAHELRTPLTSIKSYIEAFQDNVLPADEENLSSIHEEIDRLVDLSSDLKDLNVAEIGALKMSLEPVDLKHLLEKVIHSLHPLIQEKELTLNWNAPSESVTTVGDGRLLTRLFYNLVHNAYSYSNLGGQITVALTRTPDFSEIKIINTGIGIPEEDLPFIFERFYRADKSRTRETGGTGIGLALVQQITTLHQGTITVQSKVGQETEFIVQLPKKVKEVEDQILCPGGKYGSLDVTKK</sequence>
<dbReference type="SMART" id="SM00304">
    <property type="entry name" value="HAMP"/>
    <property type="match status" value="1"/>
</dbReference>
<gene>
    <name evidence="17" type="ORF">DSOL_4832</name>
</gene>
<evidence type="ECO:0000256" key="6">
    <source>
        <dbReference type="ARBA" id="ARBA00022679"/>
    </source>
</evidence>
<dbReference type="Proteomes" id="UP000186102">
    <property type="component" value="Unassembled WGS sequence"/>
</dbReference>
<keyword evidence="6" id="KW-0808">Transferase</keyword>
<dbReference type="Pfam" id="PF02518">
    <property type="entry name" value="HATPase_c"/>
    <property type="match status" value="1"/>
</dbReference>
<dbReference type="GO" id="GO:0005524">
    <property type="term" value="F:ATP binding"/>
    <property type="evidence" value="ECO:0007669"/>
    <property type="project" value="UniProtKB-KW"/>
</dbReference>
<dbReference type="SUPFAM" id="SSF47384">
    <property type="entry name" value="Homodimeric domain of signal transducing histidine kinase"/>
    <property type="match status" value="1"/>
</dbReference>
<dbReference type="InterPro" id="IPR005467">
    <property type="entry name" value="His_kinase_dom"/>
</dbReference>
<feature type="domain" description="Histidine kinase" evidence="15">
    <location>
        <begin position="249"/>
        <end position="464"/>
    </location>
</feature>
<protein>
    <recommendedName>
        <fullName evidence="3">histidine kinase</fullName>
        <ecNumber evidence="3">2.7.13.3</ecNumber>
    </recommendedName>
</protein>
<comment type="subcellular location">
    <subcellularLocation>
        <location evidence="2">Cell membrane</location>
        <topology evidence="2">Multi-pass membrane protein</topology>
    </subcellularLocation>
</comment>
<dbReference type="STRING" id="1888891.DSOL_4832"/>
<comment type="catalytic activity">
    <reaction evidence="1">
        <text>ATP + protein L-histidine = ADP + protein N-phospho-L-histidine.</text>
        <dbReference type="EC" id="2.7.13.3"/>
    </reaction>
</comment>
<dbReference type="EC" id="2.7.13.3" evidence="3"/>
<dbReference type="EMBL" id="MLBF01000069">
    <property type="protein sequence ID" value="OLN26808.1"/>
    <property type="molecule type" value="Genomic_DNA"/>
</dbReference>
<dbReference type="InterPro" id="IPR003594">
    <property type="entry name" value="HATPase_dom"/>
</dbReference>
<dbReference type="SMART" id="SM00387">
    <property type="entry name" value="HATPase_c"/>
    <property type="match status" value="1"/>
</dbReference>
<evidence type="ECO:0000256" key="13">
    <source>
        <dbReference type="ARBA" id="ARBA00023136"/>
    </source>
</evidence>
<evidence type="ECO:0000256" key="11">
    <source>
        <dbReference type="ARBA" id="ARBA00022989"/>
    </source>
</evidence>
<evidence type="ECO:0000313" key="17">
    <source>
        <dbReference type="EMBL" id="OLN26808.1"/>
    </source>
</evidence>
<keyword evidence="18" id="KW-1185">Reference proteome</keyword>
<evidence type="ECO:0000256" key="1">
    <source>
        <dbReference type="ARBA" id="ARBA00000085"/>
    </source>
</evidence>
<dbReference type="CDD" id="cd00082">
    <property type="entry name" value="HisKA"/>
    <property type="match status" value="1"/>
</dbReference>
<evidence type="ECO:0000256" key="10">
    <source>
        <dbReference type="ARBA" id="ARBA00022840"/>
    </source>
</evidence>
<dbReference type="GO" id="GO:0005886">
    <property type="term" value="C:plasma membrane"/>
    <property type="evidence" value="ECO:0007669"/>
    <property type="project" value="UniProtKB-SubCell"/>
</dbReference>
<dbReference type="GO" id="GO:0000155">
    <property type="term" value="F:phosphorelay sensor kinase activity"/>
    <property type="evidence" value="ECO:0007669"/>
    <property type="project" value="InterPro"/>
</dbReference>
<evidence type="ECO:0000256" key="14">
    <source>
        <dbReference type="SAM" id="Phobius"/>
    </source>
</evidence>
<dbReference type="SUPFAM" id="SSF158472">
    <property type="entry name" value="HAMP domain-like"/>
    <property type="match status" value="1"/>
</dbReference>
<comment type="caution">
    <text evidence="17">The sequence shown here is derived from an EMBL/GenBank/DDBJ whole genome shotgun (WGS) entry which is preliminary data.</text>
</comment>
<keyword evidence="12" id="KW-0902">Two-component regulatory system</keyword>
<evidence type="ECO:0000256" key="12">
    <source>
        <dbReference type="ARBA" id="ARBA00023012"/>
    </source>
</evidence>
<dbReference type="PANTHER" id="PTHR45528:SF1">
    <property type="entry name" value="SENSOR HISTIDINE KINASE CPXA"/>
    <property type="match status" value="1"/>
</dbReference>
<dbReference type="InterPro" id="IPR004358">
    <property type="entry name" value="Sig_transdc_His_kin-like_C"/>
</dbReference>
<keyword evidence="4" id="KW-1003">Cell membrane</keyword>
<evidence type="ECO:0000256" key="4">
    <source>
        <dbReference type="ARBA" id="ARBA00022475"/>
    </source>
</evidence>
<evidence type="ECO:0000256" key="8">
    <source>
        <dbReference type="ARBA" id="ARBA00022741"/>
    </source>
</evidence>
<keyword evidence="5" id="KW-0597">Phosphoprotein</keyword>
<organism evidence="17 18">
    <name type="scientific">Desulfosporosinus metallidurans</name>
    <dbReference type="NCBI Taxonomy" id="1888891"/>
    <lineage>
        <taxon>Bacteria</taxon>
        <taxon>Bacillati</taxon>
        <taxon>Bacillota</taxon>
        <taxon>Clostridia</taxon>
        <taxon>Eubacteriales</taxon>
        <taxon>Desulfitobacteriaceae</taxon>
        <taxon>Desulfosporosinus</taxon>
    </lineage>
</organism>
<dbReference type="InterPro" id="IPR003660">
    <property type="entry name" value="HAMP_dom"/>
</dbReference>